<dbReference type="EMBL" id="BMYV01000001">
    <property type="protein sequence ID" value="GGX63912.1"/>
    <property type="molecule type" value="Genomic_DNA"/>
</dbReference>
<dbReference type="InterPro" id="IPR008503">
    <property type="entry name" value="Asp_endopeptidase"/>
</dbReference>
<dbReference type="InterPro" id="IPR021109">
    <property type="entry name" value="Peptidase_aspartic_dom_sf"/>
</dbReference>
<evidence type="ECO:0000256" key="1">
    <source>
        <dbReference type="ARBA" id="ARBA00001936"/>
    </source>
</evidence>
<feature type="domain" description="ATP-grasp" evidence="13">
    <location>
        <begin position="272"/>
        <end position="455"/>
    </location>
</feature>
<keyword evidence="3 14" id="KW-0436">Ligase</keyword>
<comment type="cofactor">
    <cofactor evidence="2">
        <name>Mg(2+)</name>
        <dbReference type="ChEBI" id="CHEBI:18420"/>
    </cofactor>
</comment>
<reference evidence="14 15" key="1">
    <citation type="journal article" date="2014" name="Int. J. Syst. Evol. Microbiol.">
        <title>Complete genome sequence of Corynebacterium casei LMG S-19264T (=DSM 44701T), isolated from a smear-ripened cheese.</title>
        <authorList>
            <consortium name="US DOE Joint Genome Institute (JGI-PGF)"/>
            <person name="Walter F."/>
            <person name="Albersmeier A."/>
            <person name="Kalinowski J."/>
            <person name="Ruckert C."/>
        </authorList>
    </citation>
    <scope>NUCLEOTIDE SEQUENCE [LARGE SCALE GENOMIC DNA]</scope>
    <source>
        <strain evidence="14 15">KCTC 23968</strain>
    </source>
</reference>
<dbReference type="GO" id="GO:0018169">
    <property type="term" value="F:ribosomal S6-glutamic acid ligase activity"/>
    <property type="evidence" value="ECO:0007669"/>
    <property type="project" value="TreeGrafter"/>
</dbReference>
<evidence type="ECO:0000256" key="12">
    <source>
        <dbReference type="PROSITE-ProRule" id="PRU00409"/>
    </source>
</evidence>
<comment type="cofactor">
    <cofactor evidence="1">
        <name>Mn(2+)</name>
        <dbReference type="ChEBI" id="CHEBI:29035"/>
    </cofactor>
</comment>
<dbReference type="Gene3D" id="3.30.470.20">
    <property type="entry name" value="ATP-grasp fold, B domain"/>
    <property type="match status" value="1"/>
</dbReference>
<dbReference type="PANTHER" id="PTHR21621:SF7">
    <property type="entry name" value="RIBOSOMAL PROTEIN BS6--L-GLUTAMATE LIGASE"/>
    <property type="match status" value="1"/>
</dbReference>
<keyword evidence="6 12" id="KW-0067">ATP-binding</keyword>
<evidence type="ECO:0000256" key="2">
    <source>
        <dbReference type="ARBA" id="ARBA00001946"/>
    </source>
</evidence>
<comment type="similarity">
    <text evidence="10">In the C-terminal section; belongs to the RimK family.</text>
</comment>
<keyword evidence="8" id="KW-0648">Protein biosynthesis</keyword>
<proteinExistence type="inferred from homology"/>
<dbReference type="InterPro" id="IPR013815">
    <property type="entry name" value="ATP_grasp_subdomain_1"/>
</dbReference>
<evidence type="ECO:0000256" key="7">
    <source>
        <dbReference type="ARBA" id="ARBA00022842"/>
    </source>
</evidence>
<evidence type="ECO:0000256" key="10">
    <source>
        <dbReference type="ARBA" id="ARBA00061239"/>
    </source>
</evidence>
<evidence type="ECO:0000256" key="6">
    <source>
        <dbReference type="ARBA" id="ARBA00022840"/>
    </source>
</evidence>
<organism evidence="14 15">
    <name type="scientific">Litorimonas cladophorae</name>
    <dbReference type="NCBI Taxonomy" id="1220491"/>
    <lineage>
        <taxon>Bacteria</taxon>
        <taxon>Pseudomonadati</taxon>
        <taxon>Pseudomonadota</taxon>
        <taxon>Alphaproteobacteria</taxon>
        <taxon>Maricaulales</taxon>
        <taxon>Robiginitomaculaceae</taxon>
    </lineage>
</organism>
<dbReference type="GO" id="GO:0046872">
    <property type="term" value="F:metal ion binding"/>
    <property type="evidence" value="ECO:0007669"/>
    <property type="project" value="UniProtKB-KW"/>
</dbReference>
<sequence length="467" mass="50996">MSDSDTDKPPMQILGWEEWVSLPGLSLPAIKAKVDTGARTSALHAVAIEPFGTDKKPQVRFIMHPDPADPTLEVICSAKVLDRRRVTSSNGSTELRYIIAANINVGGKKWPIELSLTNRETMGYRMLLGRSALREDISVVPTLSFQQPVLSYDVYKRKQGKNSIPLRPLRIGILTQEPNNYSNQEMVRAAEARGHVVDMIYTSRCYMAINAHKPEVHYDGAPLPRYDAIIPRIGSRLTFYGMSVVRQFEAMGVFCLNNAQPIGASRDKLLAHQVLSQHGLGMPITAFAKSSHDTKGILDLVGGAPVVVKLLESTQGKGVVLAETRSAATAIIDAFRGLNAHFLVQEYVKEAGGSDLRCFVVEGKVVGAMMRTAQEGEFRSNVHQGGSVKKVRLTKEERRTAIKATKILKLKVAGVDILRSKSGPKILEVNSSPGLEGITKATGKDIAAEIIGCIEANVRTVFKTTTK</sequence>
<dbReference type="Gene3D" id="3.30.1490.20">
    <property type="entry name" value="ATP-grasp fold, A domain"/>
    <property type="match status" value="1"/>
</dbReference>
<dbReference type="GO" id="GO:0006412">
    <property type="term" value="P:translation"/>
    <property type="evidence" value="ECO:0007669"/>
    <property type="project" value="UniProtKB-KW"/>
</dbReference>
<dbReference type="Gene3D" id="3.40.50.20">
    <property type="match status" value="1"/>
</dbReference>
<dbReference type="Proteomes" id="UP000600865">
    <property type="component" value="Unassembled WGS sequence"/>
</dbReference>
<evidence type="ECO:0000256" key="3">
    <source>
        <dbReference type="ARBA" id="ARBA00022598"/>
    </source>
</evidence>
<evidence type="ECO:0000256" key="5">
    <source>
        <dbReference type="ARBA" id="ARBA00022741"/>
    </source>
</evidence>
<dbReference type="InterPro" id="IPR004666">
    <property type="entry name" value="Rp_bS6_RimK/Lys_biosynth_LsyX"/>
</dbReference>
<dbReference type="GO" id="GO:0005524">
    <property type="term" value="F:ATP binding"/>
    <property type="evidence" value="ECO:0007669"/>
    <property type="project" value="UniProtKB-UniRule"/>
</dbReference>
<dbReference type="SUPFAM" id="SSF56059">
    <property type="entry name" value="Glutathione synthetase ATP-binding domain-like"/>
    <property type="match status" value="1"/>
</dbReference>
<dbReference type="AlphaFoldDB" id="A0A918KJB6"/>
<dbReference type="Gene3D" id="2.40.70.10">
    <property type="entry name" value="Acid Proteases"/>
    <property type="match status" value="1"/>
</dbReference>
<dbReference type="Pfam" id="PF18030">
    <property type="entry name" value="Rimk_N"/>
    <property type="match status" value="1"/>
</dbReference>
<dbReference type="Pfam" id="PF05618">
    <property type="entry name" value="Zn_protease"/>
    <property type="match status" value="1"/>
</dbReference>
<dbReference type="GO" id="GO:0005737">
    <property type="term" value="C:cytoplasm"/>
    <property type="evidence" value="ECO:0007669"/>
    <property type="project" value="TreeGrafter"/>
</dbReference>
<dbReference type="InterPro" id="IPR041107">
    <property type="entry name" value="Rimk_N"/>
</dbReference>
<keyword evidence="15" id="KW-1185">Reference proteome</keyword>
<evidence type="ECO:0000256" key="11">
    <source>
        <dbReference type="ARBA" id="ARBA00072141"/>
    </source>
</evidence>
<dbReference type="InterPro" id="IPR011761">
    <property type="entry name" value="ATP-grasp"/>
</dbReference>
<evidence type="ECO:0000259" key="13">
    <source>
        <dbReference type="PROSITE" id="PS50975"/>
    </source>
</evidence>
<name>A0A918KJB6_9PROT</name>
<dbReference type="InterPro" id="IPR013651">
    <property type="entry name" value="ATP-grasp_RimK-type"/>
</dbReference>
<keyword evidence="7" id="KW-0460">Magnesium</keyword>
<evidence type="ECO:0000313" key="15">
    <source>
        <dbReference type="Proteomes" id="UP000600865"/>
    </source>
</evidence>
<evidence type="ECO:0000256" key="9">
    <source>
        <dbReference type="ARBA" id="ARBA00023211"/>
    </source>
</evidence>
<dbReference type="NCBIfam" id="TIGR00768">
    <property type="entry name" value="rimK_fam"/>
    <property type="match status" value="1"/>
</dbReference>
<protein>
    <recommendedName>
        <fullName evidence="11">Probable alpha-L-glutamate ligase</fullName>
    </recommendedName>
</protein>
<evidence type="ECO:0000256" key="8">
    <source>
        <dbReference type="ARBA" id="ARBA00022917"/>
    </source>
</evidence>
<keyword evidence="4" id="KW-0479">Metal-binding</keyword>
<dbReference type="GO" id="GO:0009432">
    <property type="term" value="P:SOS response"/>
    <property type="evidence" value="ECO:0007669"/>
    <property type="project" value="TreeGrafter"/>
</dbReference>
<dbReference type="Pfam" id="PF08443">
    <property type="entry name" value="RimK"/>
    <property type="match status" value="1"/>
</dbReference>
<dbReference type="RefSeq" id="WP_233349866.1">
    <property type="nucleotide sequence ID" value="NZ_BMYV01000001.1"/>
</dbReference>
<dbReference type="PROSITE" id="PS50975">
    <property type="entry name" value="ATP_GRASP"/>
    <property type="match status" value="1"/>
</dbReference>
<dbReference type="SUPFAM" id="SSF50630">
    <property type="entry name" value="Acid proteases"/>
    <property type="match status" value="1"/>
</dbReference>
<evidence type="ECO:0000313" key="14">
    <source>
        <dbReference type="EMBL" id="GGX63912.1"/>
    </source>
</evidence>
<accession>A0A918KJB6</accession>
<gene>
    <name evidence="14" type="primary">rimK</name>
    <name evidence="14" type="ORF">GCM10011309_12440</name>
</gene>
<keyword evidence="9" id="KW-0464">Manganese</keyword>
<dbReference type="FunFam" id="3.30.1490.20:FF:000005">
    <property type="entry name" value="Probable alpha-L-glutamate ligase 1"/>
    <property type="match status" value="1"/>
</dbReference>
<comment type="caution">
    <text evidence="14">The sequence shown here is derived from an EMBL/GenBank/DDBJ whole genome shotgun (WGS) entry which is preliminary data.</text>
</comment>
<dbReference type="PANTHER" id="PTHR21621">
    <property type="entry name" value="RIBOSOMAL PROTEIN S6 MODIFICATION PROTEIN"/>
    <property type="match status" value="1"/>
</dbReference>
<dbReference type="NCBIfam" id="NF007764">
    <property type="entry name" value="PRK10446.1"/>
    <property type="match status" value="1"/>
</dbReference>
<evidence type="ECO:0000256" key="4">
    <source>
        <dbReference type="ARBA" id="ARBA00022723"/>
    </source>
</evidence>
<keyword evidence="5 12" id="KW-0547">Nucleotide-binding</keyword>